<gene>
    <name evidence="1" type="ORF">KUF71_021504</name>
</gene>
<comment type="caution">
    <text evidence="1">The sequence shown here is derived from an EMBL/GenBank/DDBJ whole genome shotgun (WGS) entry which is preliminary data.</text>
</comment>
<protein>
    <submittedName>
        <fullName evidence="1">Diguanylate cyclase DgcE</fullName>
    </submittedName>
</protein>
<keyword evidence="2" id="KW-1185">Reference proteome</keyword>
<proteinExistence type="predicted"/>
<dbReference type="Proteomes" id="UP001219518">
    <property type="component" value="Unassembled WGS sequence"/>
</dbReference>
<dbReference type="AlphaFoldDB" id="A0AAE1GZ37"/>
<reference evidence="1" key="1">
    <citation type="submission" date="2021-07" db="EMBL/GenBank/DDBJ databases">
        <authorList>
            <person name="Catto M.A."/>
            <person name="Jacobson A."/>
            <person name="Kennedy G."/>
            <person name="Labadie P."/>
            <person name="Hunt B.G."/>
            <person name="Srinivasan R."/>
        </authorList>
    </citation>
    <scope>NUCLEOTIDE SEQUENCE</scope>
    <source>
        <strain evidence="1">PL_HMW_Pooled</strain>
        <tissue evidence="1">Head</tissue>
    </source>
</reference>
<accession>A0AAE1GZ37</accession>
<reference evidence="1" key="2">
    <citation type="journal article" date="2023" name="BMC Genomics">
        <title>Pest status, molecular evolution, and epigenetic factors derived from the genome assembly of Frankliniella fusca, a thysanopteran phytovirus vector.</title>
        <authorList>
            <person name="Catto M.A."/>
            <person name="Labadie P.E."/>
            <person name="Jacobson A.L."/>
            <person name="Kennedy G.G."/>
            <person name="Srinivasan R."/>
            <person name="Hunt B.G."/>
        </authorList>
    </citation>
    <scope>NUCLEOTIDE SEQUENCE</scope>
    <source>
        <strain evidence="1">PL_HMW_Pooled</strain>
    </source>
</reference>
<organism evidence="1 2">
    <name type="scientific">Frankliniella fusca</name>
    <dbReference type="NCBI Taxonomy" id="407009"/>
    <lineage>
        <taxon>Eukaryota</taxon>
        <taxon>Metazoa</taxon>
        <taxon>Ecdysozoa</taxon>
        <taxon>Arthropoda</taxon>
        <taxon>Hexapoda</taxon>
        <taxon>Insecta</taxon>
        <taxon>Pterygota</taxon>
        <taxon>Neoptera</taxon>
        <taxon>Paraneoptera</taxon>
        <taxon>Thysanoptera</taxon>
        <taxon>Terebrantia</taxon>
        <taxon>Thripoidea</taxon>
        <taxon>Thripidae</taxon>
        <taxon>Frankliniella</taxon>
    </lineage>
</organism>
<sequence>MPPHVHPLWRVWDAAIYVNRSLLIDPSNHTSMQRFSPFFLRLRPQVPRSMREPFLVCVLQHNLMSYLLMHCMHFTAVRWMCRSCEKLEQFGYNELETVCMSRF</sequence>
<evidence type="ECO:0000313" key="1">
    <source>
        <dbReference type="EMBL" id="KAK3911935.1"/>
    </source>
</evidence>
<evidence type="ECO:0000313" key="2">
    <source>
        <dbReference type="Proteomes" id="UP001219518"/>
    </source>
</evidence>
<dbReference type="EMBL" id="JAHWGI010000289">
    <property type="protein sequence ID" value="KAK3911935.1"/>
    <property type="molecule type" value="Genomic_DNA"/>
</dbReference>
<name>A0AAE1GZ37_9NEOP</name>